<name>A0A0E9WW50_ANGAN</name>
<accession>A0A0E9WW50</accession>
<keyword evidence="1" id="KW-0812">Transmembrane</keyword>
<keyword evidence="1" id="KW-1133">Transmembrane helix</keyword>
<reference evidence="2" key="1">
    <citation type="submission" date="2014-11" db="EMBL/GenBank/DDBJ databases">
        <authorList>
            <person name="Amaro Gonzalez C."/>
        </authorList>
    </citation>
    <scope>NUCLEOTIDE SEQUENCE</scope>
</reference>
<dbReference type="AlphaFoldDB" id="A0A0E9WW50"/>
<organism evidence="2">
    <name type="scientific">Anguilla anguilla</name>
    <name type="common">European freshwater eel</name>
    <name type="synonym">Muraena anguilla</name>
    <dbReference type="NCBI Taxonomy" id="7936"/>
    <lineage>
        <taxon>Eukaryota</taxon>
        <taxon>Metazoa</taxon>
        <taxon>Chordata</taxon>
        <taxon>Craniata</taxon>
        <taxon>Vertebrata</taxon>
        <taxon>Euteleostomi</taxon>
        <taxon>Actinopterygii</taxon>
        <taxon>Neopterygii</taxon>
        <taxon>Teleostei</taxon>
        <taxon>Anguilliformes</taxon>
        <taxon>Anguillidae</taxon>
        <taxon>Anguilla</taxon>
    </lineage>
</organism>
<evidence type="ECO:0000256" key="1">
    <source>
        <dbReference type="SAM" id="Phobius"/>
    </source>
</evidence>
<dbReference type="EMBL" id="GBXM01013910">
    <property type="protein sequence ID" value="JAH94667.1"/>
    <property type="molecule type" value="Transcribed_RNA"/>
</dbReference>
<protein>
    <submittedName>
        <fullName evidence="2">Uncharacterized protein</fullName>
    </submittedName>
</protein>
<feature type="transmembrane region" description="Helical" evidence="1">
    <location>
        <begin position="47"/>
        <end position="67"/>
    </location>
</feature>
<proteinExistence type="predicted"/>
<evidence type="ECO:0000313" key="2">
    <source>
        <dbReference type="EMBL" id="JAH94667.1"/>
    </source>
</evidence>
<keyword evidence="1" id="KW-0472">Membrane</keyword>
<feature type="transmembrane region" description="Helical" evidence="1">
    <location>
        <begin position="6"/>
        <end position="26"/>
    </location>
</feature>
<sequence length="103" mass="11864">MTFFIIVTIMIIIVSVILAVYDYILCFQHFLEHFSEGMHSFYFPRTFISNSFLIATLCMSLFTVSTINCDSTRPWVHCGGFLCLNFKNGKTTKTMDFFFLGGI</sequence>
<reference evidence="2" key="2">
    <citation type="journal article" date="2015" name="Fish Shellfish Immunol.">
        <title>Early steps in the European eel (Anguilla anguilla)-Vibrio vulnificus interaction in the gills: Role of the RtxA13 toxin.</title>
        <authorList>
            <person name="Callol A."/>
            <person name="Pajuelo D."/>
            <person name="Ebbesson L."/>
            <person name="Teles M."/>
            <person name="MacKenzie S."/>
            <person name="Amaro C."/>
        </authorList>
    </citation>
    <scope>NUCLEOTIDE SEQUENCE</scope>
</reference>